<feature type="region of interest" description="Disordered" evidence="14">
    <location>
        <begin position="404"/>
        <end position="424"/>
    </location>
</feature>
<keyword evidence="5" id="KW-1003">Cell membrane</keyword>
<evidence type="ECO:0000256" key="10">
    <source>
        <dbReference type="ARBA" id="ARBA00023136"/>
    </source>
</evidence>
<evidence type="ECO:0000256" key="12">
    <source>
        <dbReference type="ARBA" id="ARBA00025337"/>
    </source>
</evidence>
<keyword evidence="7" id="KW-1005">Bacterial flagellum biogenesis</keyword>
<evidence type="ECO:0000256" key="13">
    <source>
        <dbReference type="NCBIfam" id="TIGR03499"/>
    </source>
</evidence>
<evidence type="ECO:0000256" key="1">
    <source>
        <dbReference type="ARBA" id="ARBA00004413"/>
    </source>
</evidence>
<protein>
    <recommendedName>
        <fullName evidence="3 13">Flagellar biosynthesis protein FlhF</fullName>
    </recommendedName>
</protein>
<keyword evidence="11" id="KW-1006">Bacterial flagellum protein export</keyword>
<dbReference type="Pfam" id="PF00448">
    <property type="entry name" value="SRP54"/>
    <property type="match status" value="1"/>
</dbReference>
<evidence type="ECO:0000256" key="8">
    <source>
        <dbReference type="ARBA" id="ARBA00022927"/>
    </source>
</evidence>
<keyword evidence="17" id="KW-0969">Cilium</keyword>
<dbReference type="CDD" id="cd17873">
    <property type="entry name" value="FlhF"/>
    <property type="match status" value="1"/>
</dbReference>
<dbReference type="SMART" id="SM00962">
    <property type="entry name" value="SRP54"/>
    <property type="match status" value="1"/>
</dbReference>
<dbReference type="InterPro" id="IPR047040">
    <property type="entry name" value="FlhF__GTPase_dom"/>
</dbReference>
<dbReference type="RefSeq" id="WP_168449339.1">
    <property type="nucleotide sequence ID" value="NZ_JAAWWK010000002.1"/>
</dbReference>
<evidence type="ECO:0000256" key="6">
    <source>
        <dbReference type="ARBA" id="ARBA00022741"/>
    </source>
</evidence>
<accession>A0ABX1GE98</accession>
<dbReference type="PANTHER" id="PTHR43134">
    <property type="entry name" value="SIGNAL RECOGNITION PARTICLE RECEPTOR SUBUNIT ALPHA"/>
    <property type="match status" value="1"/>
</dbReference>
<evidence type="ECO:0000256" key="9">
    <source>
        <dbReference type="ARBA" id="ARBA00023134"/>
    </source>
</evidence>
<dbReference type="Gene3D" id="3.40.50.300">
    <property type="entry name" value="P-loop containing nucleotide triphosphate hydrolases"/>
    <property type="match status" value="1"/>
</dbReference>
<dbReference type="PANTHER" id="PTHR43134:SF3">
    <property type="entry name" value="FLAGELLAR BIOSYNTHESIS PROTEIN FLHF"/>
    <property type="match status" value="1"/>
</dbReference>
<keyword evidence="17" id="KW-0282">Flagellum</keyword>
<keyword evidence="17" id="KW-0966">Cell projection</keyword>
<evidence type="ECO:0000256" key="11">
    <source>
        <dbReference type="ARBA" id="ARBA00023225"/>
    </source>
</evidence>
<organism evidence="17 18">
    <name type="scientific">Spongiibacter thalassae</name>
    <dbReference type="NCBI Taxonomy" id="2721624"/>
    <lineage>
        <taxon>Bacteria</taxon>
        <taxon>Pseudomonadati</taxon>
        <taxon>Pseudomonadota</taxon>
        <taxon>Gammaproteobacteria</taxon>
        <taxon>Cellvibrionales</taxon>
        <taxon>Spongiibacteraceae</taxon>
        <taxon>Spongiibacter</taxon>
    </lineage>
</organism>
<dbReference type="InterPro" id="IPR003593">
    <property type="entry name" value="AAA+_ATPase"/>
</dbReference>
<proteinExistence type="inferred from homology"/>
<evidence type="ECO:0000256" key="14">
    <source>
        <dbReference type="SAM" id="MobiDB-lite"/>
    </source>
</evidence>
<evidence type="ECO:0000256" key="5">
    <source>
        <dbReference type="ARBA" id="ARBA00022475"/>
    </source>
</evidence>
<evidence type="ECO:0000259" key="15">
    <source>
        <dbReference type="SMART" id="SM00382"/>
    </source>
</evidence>
<dbReference type="Gene3D" id="1.20.120.1380">
    <property type="entry name" value="Flagellar FlhF biosynthesis protein, N domain"/>
    <property type="match status" value="1"/>
</dbReference>
<gene>
    <name evidence="17" type="primary">flhF</name>
    <name evidence="17" type="ORF">HCU74_05055</name>
</gene>
<dbReference type="InterPro" id="IPR020006">
    <property type="entry name" value="FlhF"/>
</dbReference>
<comment type="function">
    <text evidence="12">Necessary for flagellar biosynthesis. May be involved in translocation of the flagellum.</text>
</comment>
<dbReference type="EMBL" id="JAAWWK010000002">
    <property type="protein sequence ID" value="NKI16788.1"/>
    <property type="molecule type" value="Genomic_DNA"/>
</dbReference>
<evidence type="ECO:0000256" key="3">
    <source>
        <dbReference type="ARBA" id="ARBA00014919"/>
    </source>
</evidence>
<comment type="similarity">
    <text evidence="2">Belongs to the GTP-binding SRP family.</text>
</comment>
<feature type="domain" description="AAA+ ATPase" evidence="15">
    <location>
        <begin position="204"/>
        <end position="360"/>
    </location>
</feature>
<keyword evidence="9" id="KW-0342">GTP-binding</keyword>
<dbReference type="InterPro" id="IPR027417">
    <property type="entry name" value="P-loop_NTPase"/>
</dbReference>
<evidence type="ECO:0000313" key="18">
    <source>
        <dbReference type="Proteomes" id="UP000765845"/>
    </source>
</evidence>
<name>A0ABX1GE98_9GAMM</name>
<keyword evidence="10" id="KW-0472">Membrane</keyword>
<feature type="region of interest" description="Disordered" evidence="14">
    <location>
        <begin position="80"/>
        <end position="102"/>
    </location>
</feature>
<dbReference type="SMART" id="SM00382">
    <property type="entry name" value="AAA"/>
    <property type="match status" value="1"/>
</dbReference>
<evidence type="ECO:0000313" key="17">
    <source>
        <dbReference type="EMBL" id="NKI16788.1"/>
    </source>
</evidence>
<reference evidence="17 18" key="1">
    <citation type="submission" date="2020-04" db="EMBL/GenBank/DDBJ databases">
        <authorList>
            <person name="Yoon J."/>
        </authorList>
    </citation>
    <scope>NUCLEOTIDE SEQUENCE [LARGE SCALE GENOMIC DNA]</scope>
    <source>
        <strain evidence="17 18">KMU-166</strain>
    </source>
</reference>
<evidence type="ECO:0000256" key="2">
    <source>
        <dbReference type="ARBA" id="ARBA00008531"/>
    </source>
</evidence>
<evidence type="ECO:0000259" key="16">
    <source>
        <dbReference type="SMART" id="SM00962"/>
    </source>
</evidence>
<keyword evidence="4" id="KW-0813">Transport</keyword>
<evidence type="ECO:0000256" key="4">
    <source>
        <dbReference type="ARBA" id="ARBA00022448"/>
    </source>
</evidence>
<feature type="domain" description="SRP54-type proteins GTP-binding" evidence="16">
    <location>
        <begin position="205"/>
        <end position="397"/>
    </location>
</feature>
<comment type="subcellular location">
    <subcellularLocation>
        <location evidence="1">Cell membrane</location>
        <topology evidence="1">Peripheral membrane protein</topology>
        <orientation evidence="1">Cytoplasmic side</orientation>
    </subcellularLocation>
</comment>
<evidence type="ECO:0000256" key="7">
    <source>
        <dbReference type="ARBA" id="ARBA00022795"/>
    </source>
</evidence>
<keyword evidence="8" id="KW-0653">Protein transport</keyword>
<dbReference type="Proteomes" id="UP000765845">
    <property type="component" value="Unassembled WGS sequence"/>
</dbReference>
<sequence>MKVKTYQAADSEQAMRMISAAHGPDAVILDCKSIPGGVELVVSWEEPDHEEENFEPVVHLRRDAPAATGEKTALAALLARQRKSAPTPQRAEPPQPAEPARQNIGSAPQMVWSQQEELLTLKQELASMKSMLMSQLKDQNWQQLRQEAPAEQFACQQLMEAMDLDPALAGKLKERIPADESESVQREMLKMLLCRKMPIAAPPTSGAICLVGPQGAGKTTAIAKLAAQYVMAHGRDGIAILTTDTARVGAQEQLRAYGRILQIPVHSAQGYEEAARTFKVLQNKSLVLIDTAGMSFRDKEGLRELETMLSVMPNTRVFLTLPADTESYVQSEIIDAYSRMNPEGVVVSRIDEAMRLGAILSNLITHRLPAVWCSNGPRVPQNLSAADAGKLVNMALRMAKGFAPGKSAAPASQGAGATRLSVMG</sequence>
<comment type="caution">
    <text evidence="17">The sequence shown here is derived from an EMBL/GenBank/DDBJ whole genome shotgun (WGS) entry which is preliminary data.</text>
</comment>
<dbReference type="NCBIfam" id="TIGR03499">
    <property type="entry name" value="FlhF"/>
    <property type="match status" value="1"/>
</dbReference>
<keyword evidence="18" id="KW-1185">Reference proteome</keyword>
<dbReference type="InterPro" id="IPR000897">
    <property type="entry name" value="SRP54_GTPase_dom"/>
</dbReference>
<dbReference type="SUPFAM" id="SSF52540">
    <property type="entry name" value="P-loop containing nucleoside triphosphate hydrolases"/>
    <property type="match status" value="1"/>
</dbReference>
<keyword evidence="6" id="KW-0547">Nucleotide-binding</keyword>